<dbReference type="OrthoDB" id="334335at2"/>
<dbReference type="Proteomes" id="UP000298429">
    <property type="component" value="Unassembled WGS sequence"/>
</dbReference>
<dbReference type="EMBL" id="RQGN01000023">
    <property type="protein sequence ID" value="TGM07308.1"/>
    <property type="molecule type" value="Genomic_DNA"/>
</dbReference>
<evidence type="ECO:0000313" key="1">
    <source>
        <dbReference type="EMBL" id="TGM07308.1"/>
    </source>
</evidence>
<proteinExistence type="predicted"/>
<evidence type="ECO:0000313" key="2">
    <source>
        <dbReference type="Proteomes" id="UP000298429"/>
    </source>
</evidence>
<dbReference type="RefSeq" id="WP_135669953.1">
    <property type="nucleotide sequence ID" value="NZ_RQGN01000023.1"/>
</dbReference>
<reference evidence="1 2" key="1">
    <citation type="journal article" date="2019" name="PLoS Negl. Trop. Dis.">
        <title>Revisiting the worldwide diversity of Leptospira species in the environment.</title>
        <authorList>
            <person name="Vincent A.T."/>
            <person name="Schiettekatte O."/>
            <person name="Bourhy P."/>
            <person name="Veyrier F.J."/>
            <person name="Picardeau M."/>
        </authorList>
    </citation>
    <scope>NUCLEOTIDE SEQUENCE [LARGE SCALE GENOMIC DNA]</scope>
    <source>
        <strain evidence="1 2">201702444</strain>
    </source>
</reference>
<protein>
    <submittedName>
        <fullName evidence="1">Uncharacterized protein</fullName>
    </submittedName>
</protein>
<organism evidence="1 2">
    <name type="scientific">Leptospira barantonii</name>
    <dbReference type="NCBI Taxonomy" id="2023184"/>
    <lineage>
        <taxon>Bacteria</taxon>
        <taxon>Pseudomonadati</taxon>
        <taxon>Spirochaetota</taxon>
        <taxon>Spirochaetia</taxon>
        <taxon>Leptospirales</taxon>
        <taxon>Leptospiraceae</taxon>
        <taxon>Leptospira</taxon>
    </lineage>
</organism>
<gene>
    <name evidence="1" type="ORF">EHQ76_04470</name>
</gene>
<accession>A0A5F2BP39</accession>
<dbReference type="AlphaFoldDB" id="A0A5F2BP39"/>
<name>A0A5F2BP39_9LEPT</name>
<sequence>MWITTCSTTENVYLLSYGNLKGKKIPEDIRTLRGEISEGKDCGISFSLAKAFENALIQTERKYDTILNAEVTHTTGMFPPLNCIKIKGFALNSDQIKTEEEK</sequence>
<comment type="caution">
    <text evidence="1">The sequence shown here is derived from an EMBL/GenBank/DDBJ whole genome shotgun (WGS) entry which is preliminary data.</text>
</comment>